<evidence type="ECO:0000256" key="2">
    <source>
        <dbReference type="SAM" id="Phobius"/>
    </source>
</evidence>
<evidence type="ECO:0000256" key="1">
    <source>
        <dbReference type="ARBA" id="ARBA00006068"/>
    </source>
</evidence>
<dbReference type="InterPro" id="IPR050922">
    <property type="entry name" value="LytR/CpsA/Psr_CW_biosynth"/>
</dbReference>
<evidence type="ECO:0000313" key="5">
    <source>
        <dbReference type="Proteomes" id="UP000184128"/>
    </source>
</evidence>
<feature type="transmembrane region" description="Helical" evidence="2">
    <location>
        <begin position="54"/>
        <end position="75"/>
    </location>
</feature>
<dbReference type="InterPro" id="IPR004474">
    <property type="entry name" value="LytR_CpsA_psr"/>
</dbReference>
<name>A0A1M4UWF5_9LACT</name>
<keyword evidence="2" id="KW-1133">Transmembrane helix</keyword>
<dbReference type="NCBIfam" id="TIGR00350">
    <property type="entry name" value="lytR_cpsA_psr"/>
    <property type="match status" value="1"/>
</dbReference>
<keyword evidence="2" id="KW-0812">Transmembrane</keyword>
<dbReference type="PANTHER" id="PTHR33392">
    <property type="entry name" value="POLYISOPRENYL-TEICHOIC ACID--PEPTIDOGLYCAN TEICHOIC ACID TRANSFERASE TAGU"/>
    <property type="match status" value="1"/>
</dbReference>
<sequence length="361" mass="41428">MQFYYSKIAEYVIYYRLVKKITYKSWYIYMEEKTNDMSRSNRAQGKKGKKRKRGCWRVLLVFLLIIVGILFYVYYELRQTTDTIHSNIDDDRITHTSRENDQLDLDGDAFSILLLGIDTDDDRAGEGSTDKMQGRSDTIMVMTVNPETEKTTLVSIPRDTYTEIVGKGFQDKINHAFAYGRAAMSMNTVQNLLDIPIDYYVSVNMEGIQQIVDAVGGVDITPSMTFDQSGYSFIEGQPMLMDGAQALAYSRMRYEDPQGDYGRQSRQREVVLTTLSKVASFNSILNYQSVLNTMEDNVMTNLTFNEMVSMFLNYRSSLTNIEELQLSGYGTRMDGVYYEIIAEEDIAEVSQQLKSELNINE</sequence>
<feature type="domain" description="Cell envelope-related transcriptional attenuator" evidence="3">
    <location>
        <begin position="135"/>
        <end position="279"/>
    </location>
</feature>
<dbReference type="PANTHER" id="PTHR33392:SF6">
    <property type="entry name" value="POLYISOPRENYL-TEICHOIC ACID--PEPTIDOGLYCAN TEICHOIC ACID TRANSFERASE TAGU"/>
    <property type="match status" value="1"/>
</dbReference>
<comment type="similarity">
    <text evidence="1">Belongs to the LytR/CpsA/Psr (LCP) family.</text>
</comment>
<accession>A0A1M4UWF5</accession>
<dbReference type="EMBL" id="FQUF01000009">
    <property type="protein sequence ID" value="SHE61015.1"/>
    <property type="molecule type" value="Genomic_DNA"/>
</dbReference>
<evidence type="ECO:0000259" key="3">
    <source>
        <dbReference type="Pfam" id="PF03816"/>
    </source>
</evidence>
<dbReference type="STRING" id="1121025.SAMN02745249_00781"/>
<organism evidence="4 5">
    <name type="scientific">Atopostipes suicloacalis DSM 15692</name>
    <dbReference type="NCBI Taxonomy" id="1121025"/>
    <lineage>
        <taxon>Bacteria</taxon>
        <taxon>Bacillati</taxon>
        <taxon>Bacillota</taxon>
        <taxon>Bacilli</taxon>
        <taxon>Lactobacillales</taxon>
        <taxon>Carnobacteriaceae</taxon>
        <taxon>Atopostipes</taxon>
    </lineage>
</organism>
<dbReference type="Proteomes" id="UP000184128">
    <property type="component" value="Unassembled WGS sequence"/>
</dbReference>
<evidence type="ECO:0000313" key="4">
    <source>
        <dbReference type="EMBL" id="SHE61015.1"/>
    </source>
</evidence>
<gene>
    <name evidence="4" type="ORF">SAMN02745249_00781</name>
</gene>
<reference evidence="4 5" key="1">
    <citation type="submission" date="2016-11" db="EMBL/GenBank/DDBJ databases">
        <authorList>
            <person name="Jaros S."/>
            <person name="Januszkiewicz K."/>
            <person name="Wedrychowicz H."/>
        </authorList>
    </citation>
    <scope>NUCLEOTIDE SEQUENCE [LARGE SCALE GENOMIC DNA]</scope>
    <source>
        <strain evidence="4 5">DSM 15692</strain>
    </source>
</reference>
<protein>
    <submittedName>
        <fullName evidence="4">Transcriptional attenuator, LytR family</fullName>
    </submittedName>
</protein>
<proteinExistence type="inferred from homology"/>
<dbReference type="Pfam" id="PF03816">
    <property type="entry name" value="LytR_cpsA_psr"/>
    <property type="match status" value="1"/>
</dbReference>
<dbReference type="AlphaFoldDB" id="A0A1M4UWF5"/>
<dbReference type="Gene3D" id="3.40.630.190">
    <property type="entry name" value="LCP protein"/>
    <property type="match status" value="1"/>
</dbReference>
<keyword evidence="5" id="KW-1185">Reference proteome</keyword>
<keyword evidence="2" id="KW-0472">Membrane</keyword>